<dbReference type="Proteomes" id="UP000233332">
    <property type="component" value="Unassembled WGS sequence"/>
</dbReference>
<feature type="transmembrane region" description="Helical" evidence="1">
    <location>
        <begin position="46"/>
        <end position="65"/>
    </location>
</feature>
<protein>
    <recommendedName>
        <fullName evidence="4">DUF3185 domain-containing protein</fullName>
    </recommendedName>
</protein>
<sequence length="69" mass="7360">MSMGRILGVVILVIGVALLVTGYNASESAVDQISETLVGRYTDETIWYLIAGIAGVVGGMLLMLFGRKR</sequence>
<organism evidence="2 3">
    <name type="scientific">Thalassospira lohafexi</name>
    <dbReference type="NCBI Taxonomy" id="744227"/>
    <lineage>
        <taxon>Bacteria</taxon>
        <taxon>Pseudomonadati</taxon>
        <taxon>Pseudomonadota</taxon>
        <taxon>Alphaproteobacteria</taxon>
        <taxon>Rhodospirillales</taxon>
        <taxon>Thalassospiraceae</taxon>
        <taxon>Thalassospira</taxon>
    </lineage>
</organism>
<dbReference type="Pfam" id="PF11381">
    <property type="entry name" value="DUF3185"/>
    <property type="match status" value="1"/>
</dbReference>
<accession>A0A2N3L1R6</accession>
<keyword evidence="3" id="KW-1185">Reference proteome</keyword>
<comment type="caution">
    <text evidence="2">The sequence shown here is derived from an EMBL/GenBank/DDBJ whole genome shotgun (WGS) entry which is preliminary data.</text>
</comment>
<name>A0A2N3L1R6_9PROT</name>
<dbReference type="EMBL" id="NXGX01000009">
    <property type="protein sequence ID" value="PKR56745.1"/>
    <property type="molecule type" value="Genomic_DNA"/>
</dbReference>
<dbReference type="InterPro" id="IPR021521">
    <property type="entry name" value="DUF3185"/>
</dbReference>
<reference evidence="2 3" key="1">
    <citation type="submission" date="2017-09" db="EMBL/GenBank/DDBJ databases">
        <title>Biodiversity and function of Thalassospira species in the particle-attached aromatic-hydrocarbon-degrading consortia from the surface seawater of the China South Sea.</title>
        <authorList>
            <person name="Dong C."/>
            <person name="Lai Q."/>
            <person name="Shao Z."/>
        </authorList>
    </citation>
    <scope>NUCLEOTIDE SEQUENCE [LARGE SCALE GENOMIC DNA]</scope>
    <source>
        <strain evidence="2 3">139Z-12</strain>
    </source>
</reference>
<dbReference type="RefSeq" id="WP_101304566.1">
    <property type="nucleotide sequence ID" value="NZ_NXGX01000009.1"/>
</dbReference>
<keyword evidence="1" id="KW-0472">Membrane</keyword>
<evidence type="ECO:0000313" key="3">
    <source>
        <dbReference type="Proteomes" id="UP000233332"/>
    </source>
</evidence>
<evidence type="ECO:0008006" key="4">
    <source>
        <dbReference type="Google" id="ProtNLM"/>
    </source>
</evidence>
<evidence type="ECO:0000313" key="2">
    <source>
        <dbReference type="EMBL" id="PKR56745.1"/>
    </source>
</evidence>
<dbReference type="AlphaFoldDB" id="A0A2N3L1R6"/>
<dbReference type="NCBIfam" id="TIGR01167">
    <property type="entry name" value="LPXTG_anchor"/>
    <property type="match status" value="1"/>
</dbReference>
<gene>
    <name evidence="2" type="ORF">COO92_19015</name>
</gene>
<evidence type="ECO:0000256" key="1">
    <source>
        <dbReference type="SAM" id="Phobius"/>
    </source>
</evidence>
<proteinExistence type="predicted"/>
<keyword evidence="1" id="KW-1133">Transmembrane helix</keyword>
<keyword evidence="1" id="KW-0812">Transmembrane</keyword>